<keyword evidence="1" id="KW-1133">Transmembrane helix</keyword>
<name>A0A5B7FM06_PORTR</name>
<dbReference type="Proteomes" id="UP000324222">
    <property type="component" value="Unassembled WGS sequence"/>
</dbReference>
<dbReference type="EMBL" id="VSRR010006991">
    <property type="protein sequence ID" value="MPC46008.1"/>
    <property type="molecule type" value="Genomic_DNA"/>
</dbReference>
<evidence type="ECO:0000313" key="3">
    <source>
        <dbReference type="Proteomes" id="UP000324222"/>
    </source>
</evidence>
<dbReference type="AlphaFoldDB" id="A0A5B7FM06"/>
<protein>
    <submittedName>
        <fullName evidence="2">Uncharacterized protein</fullName>
    </submittedName>
</protein>
<proteinExistence type="predicted"/>
<keyword evidence="3" id="KW-1185">Reference proteome</keyword>
<keyword evidence="1" id="KW-0812">Transmembrane</keyword>
<evidence type="ECO:0000313" key="2">
    <source>
        <dbReference type="EMBL" id="MPC46008.1"/>
    </source>
</evidence>
<feature type="transmembrane region" description="Helical" evidence="1">
    <location>
        <begin position="6"/>
        <end position="27"/>
    </location>
</feature>
<keyword evidence="1" id="KW-0472">Membrane</keyword>
<evidence type="ECO:0000256" key="1">
    <source>
        <dbReference type="SAM" id="Phobius"/>
    </source>
</evidence>
<comment type="caution">
    <text evidence="2">The sequence shown here is derived from an EMBL/GenBank/DDBJ whole genome shotgun (WGS) entry which is preliminary data.</text>
</comment>
<reference evidence="2 3" key="1">
    <citation type="submission" date="2019-05" db="EMBL/GenBank/DDBJ databases">
        <title>Another draft genome of Portunus trituberculatus and its Hox gene families provides insights of decapod evolution.</title>
        <authorList>
            <person name="Jeong J.-H."/>
            <person name="Song I."/>
            <person name="Kim S."/>
            <person name="Choi T."/>
            <person name="Kim D."/>
            <person name="Ryu S."/>
            <person name="Kim W."/>
        </authorList>
    </citation>
    <scope>NUCLEOTIDE SEQUENCE [LARGE SCALE GENOMIC DNA]</scope>
    <source>
        <tissue evidence="2">Muscle</tissue>
    </source>
</reference>
<organism evidence="2 3">
    <name type="scientific">Portunus trituberculatus</name>
    <name type="common">Swimming crab</name>
    <name type="synonym">Neptunus trituberculatus</name>
    <dbReference type="NCBI Taxonomy" id="210409"/>
    <lineage>
        <taxon>Eukaryota</taxon>
        <taxon>Metazoa</taxon>
        <taxon>Ecdysozoa</taxon>
        <taxon>Arthropoda</taxon>
        <taxon>Crustacea</taxon>
        <taxon>Multicrustacea</taxon>
        <taxon>Malacostraca</taxon>
        <taxon>Eumalacostraca</taxon>
        <taxon>Eucarida</taxon>
        <taxon>Decapoda</taxon>
        <taxon>Pleocyemata</taxon>
        <taxon>Brachyura</taxon>
        <taxon>Eubrachyura</taxon>
        <taxon>Portunoidea</taxon>
        <taxon>Portunidae</taxon>
        <taxon>Portuninae</taxon>
        <taxon>Portunus</taxon>
    </lineage>
</organism>
<gene>
    <name evidence="2" type="ORF">E2C01_039715</name>
</gene>
<sequence>MVAAELIVVVVVVVVVAVVVVVVRVAVTARWAGDMTLHFKSAENGGLIWRVETRSIAKAGGASVCRALV</sequence>
<accession>A0A5B7FM06</accession>